<dbReference type="Gene3D" id="1.10.10.10">
    <property type="entry name" value="Winged helix-like DNA-binding domain superfamily/Winged helix DNA-binding domain"/>
    <property type="match status" value="1"/>
</dbReference>
<dbReference type="PROSITE" id="PS50043">
    <property type="entry name" value="HTH_LUXR_2"/>
    <property type="match status" value="1"/>
</dbReference>
<evidence type="ECO:0000259" key="2">
    <source>
        <dbReference type="PROSITE" id="PS50043"/>
    </source>
</evidence>
<evidence type="ECO:0000313" key="4">
    <source>
        <dbReference type="EMBL" id="WWM70502.1"/>
    </source>
</evidence>
<evidence type="ECO:0000256" key="1">
    <source>
        <dbReference type="SAM" id="Phobius"/>
    </source>
</evidence>
<dbReference type="Pfam" id="PF13202">
    <property type="entry name" value="EF-hand_5"/>
    <property type="match status" value="1"/>
</dbReference>
<dbReference type="EMBL" id="CP145607">
    <property type="protein sequence ID" value="WWM70502.1"/>
    <property type="molecule type" value="Genomic_DNA"/>
</dbReference>
<sequence>MMLQRTTTDERATSVARLTPKERECLDRWLAHATAKEIALDLGITHHAVEKRLKSARAKLGVSSTLEAARMLAAAEGYGQAVSQSSELAQSEPEAQVGAVDPVAATVSRRNPARIAMGVLCMSILALSALLLSGSQVSGTAPQAASAAPRVITVNRSPNQKVELDSALRKAFAALDRDNDGVLAGAELSGAKFRVLRMNAANAASNPEGNNGLKGLDADRDGRVTRDEFLTGMTAMTRSQTSAR</sequence>
<dbReference type="PROSITE" id="PS00018">
    <property type="entry name" value="EF_HAND_1"/>
    <property type="match status" value="2"/>
</dbReference>
<keyword evidence="1" id="KW-1133">Transmembrane helix</keyword>
<dbReference type="RefSeq" id="WP_338503310.1">
    <property type="nucleotide sequence ID" value="NZ_CP145607.1"/>
</dbReference>
<dbReference type="Pfam" id="PF00196">
    <property type="entry name" value="GerE"/>
    <property type="match status" value="1"/>
</dbReference>
<proteinExistence type="predicted"/>
<reference evidence="4 5" key="1">
    <citation type="submission" date="2024-02" db="EMBL/GenBank/DDBJ databases">
        <title>Full genome sequence of Sphingomonas kaistensis.</title>
        <authorList>
            <person name="Poletto B.L."/>
            <person name="Silva G."/>
            <person name="Galante D."/>
            <person name="Campos K.R."/>
            <person name="Santos M.B.N."/>
            <person name="Sacchi C.T."/>
        </authorList>
    </citation>
    <scope>NUCLEOTIDE SEQUENCE [LARGE SCALE GENOMIC DNA]</scope>
    <source>
        <strain evidence="4 5">MA4R</strain>
    </source>
</reference>
<organism evidence="4 5">
    <name type="scientific">Sphingomonas kaistensis</name>
    <dbReference type="NCBI Taxonomy" id="298708"/>
    <lineage>
        <taxon>Bacteria</taxon>
        <taxon>Pseudomonadati</taxon>
        <taxon>Pseudomonadota</taxon>
        <taxon>Alphaproteobacteria</taxon>
        <taxon>Sphingomonadales</taxon>
        <taxon>Sphingomonadaceae</taxon>
        <taxon>Sphingomonas</taxon>
    </lineage>
</organism>
<evidence type="ECO:0000313" key="5">
    <source>
        <dbReference type="Proteomes" id="UP001382935"/>
    </source>
</evidence>
<keyword evidence="1" id="KW-0812">Transmembrane</keyword>
<dbReference type="SMART" id="SM00421">
    <property type="entry name" value="HTH_LUXR"/>
    <property type="match status" value="1"/>
</dbReference>
<dbReference type="InterPro" id="IPR016032">
    <property type="entry name" value="Sig_transdc_resp-reg_C-effctor"/>
</dbReference>
<dbReference type="SMART" id="SM00054">
    <property type="entry name" value="EFh"/>
    <property type="match status" value="2"/>
</dbReference>
<dbReference type="Gene3D" id="1.10.238.10">
    <property type="entry name" value="EF-hand"/>
    <property type="match status" value="1"/>
</dbReference>
<dbReference type="PROSITE" id="PS50222">
    <property type="entry name" value="EF_HAND_2"/>
    <property type="match status" value="1"/>
</dbReference>
<gene>
    <name evidence="4" type="ORF">V6R86_07400</name>
</gene>
<accession>A0ABZ2G3U2</accession>
<keyword evidence="1" id="KW-0472">Membrane</keyword>
<name>A0ABZ2G3U2_9SPHN</name>
<protein>
    <submittedName>
        <fullName evidence="4">LuxR C-terminal-related transcriptional regulator</fullName>
    </submittedName>
</protein>
<dbReference type="CDD" id="cd00051">
    <property type="entry name" value="EFh"/>
    <property type="match status" value="1"/>
</dbReference>
<dbReference type="SUPFAM" id="SSF46894">
    <property type="entry name" value="C-terminal effector domain of the bipartite response regulators"/>
    <property type="match status" value="1"/>
</dbReference>
<keyword evidence="5" id="KW-1185">Reference proteome</keyword>
<evidence type="ECO:0000259" key="3">
    <source>
        <dbReference type="PROSITE" id="PS50222"/>
    </source>
</evidence>
<feature type="domain" description="HTH luxR-type" evidence="2">
    <location>
        <begin position="11"/>
        <end position="76"/>
    </location>
</feature>
<dbReference type="SUPFAM" id="SSF47473">
    <property type="entry name" value="EF-hand"/>
    <property type="match status" value="1"/>
</dbReference>
<dbReference type="InterPro" id="IPR002048">
    <property type="entry name" value="EF_hand_dom"/>
</dbReference>
<dbReference type="Proteomes" id="UP001382935">
    <property type="component" value="Chromosome"/>
</dbReference>
<dbReference type="InterPro" id="IPR000792">
    <property type="entry name" value="Tscrpt_reg_LuxR_C"/>
</dbReference>
<feature type="domain" description="EF-hand" evidence="3">
    <location>
        <begin position="216"/>
        <end position="239"/>
    </location>
</feature>
<dbReference type="CDD" id="cd06170">
    <property type="entry name" value="LuxR_C_like"/>
    <property type="match status" value="1"/>
</dbReference>
<feature type="transmembrane region" description="Helical" evidence="1">
    <location>
        <begin position="115"/>
        <end position="134"/>
    </location>
</feature>
<dbReference type="InterPro" id="IPR011992">
    <property type="entry name" value="EF-hand-dom_pair"/>
</dbReference>
<dbReference type="InterPro" id="IPR018247">
    <property type="entry name" value="EF_Hand_1_Ca_BS"/>
</dbReference>
<dbReference type="InterPro" id="IPR036388">
    <property type="entry name" value="WH-like_DNA-bd_sf"/>
</dbReference>